<dbReference type="Proteomes" id="UP000092665">
    <property type="component" value="Unassembled WGS sequence"/>
</dbReference>
<evidence type="ECO:0000313" key="1">
    <source>
        <dbReference type="EMBL" id="OCA54221.1"/>
    </source>
</evidence>
<protein>
    <submittedName>
        <fullName evidence="1">Uncharacterized protein</fullName>
    </submittedName>
</protein>
<dbReference type="EMBL" id="LOIC01000072">
    <property type="protein sequence ID" value="OCA54221.1"/>
    <property type="molecule type" value="Genomic_DNA"/>
</dbReference>
<proteinExistence type="predicted"/>
<organism evidence="1 2">
    <name type="scientific">Photorhabdus namnaonensis</name>
    <dbReference type="NCBI Taxonomy" id="1851568"/>
    <lineage>
        <taxon>Bacteria</taxon>
        <taxon>Pseudomonadati</taxon>
        <taxon>Pseudomonadota</taxon>
        <taxon>Gammaproteobacteria</taxon>
        <taxon>Enterobacterales</taxon>
        <taxon>Morganellaceae</taxon>
        <taxon>Photorhabdus</taxon>
    </lineage>
</organism>
<dbReference type="AlphaFoldDB" id="A0A1B8YGF7"/>
<name>A0A1B8YGF7_9GAMM</name>
<gene>
    <name evidence="1" type="ORF">Phpb_02665</name>
</gene>
<evidence type="ECO:0000313" key="2">
    <source>
        <dbReference type="Proteomes" id="UP000092665"/>
    </source>
</evidence>
<accession>A0A1B8YGF7</accession>
<comment type="caution">
    <text evidence="1">The sequence shown here is derived from an EMBL/GenBank/DDBJ whole genome shotgun (WGS) entry which is preliminary data.</text>
</comment>
<reference evidence="2" key="1">
    <citation type="submission" date="2015-11" db="EMBL/GenBank/DDBJ databases">
        <authorList>
            <person name="Tobias N.J."/>
            <person name="Mishra B."/>
            <person name="Gupta D.K."/>
            <person name="Thines M."/>
            <person name="Stinear T.P."/>
            <person name="Bode H.B."/>
        </authorList>
    </citation>
    <scope>NUCLEOTIDE SEQUENCE [LARGE SCALE GENOMIC DNA]</scope>
    <source>
        <strain evidence="2">PB45.5</strain>
    </source>
</reference>
<keyword evidence="2" id="KW-1185">Reference proteome</keyword>
<sequence length="72" mass="7651">MSAKPKAAAINNTSLAPLNARAVPRLARTQKGGVFVQLCGVDEVLPGLAWEGITGVVIIVQNYADLCKEFVR</sequence>